<evidence type="ECO:0000256" key="1">
    <source>
        <dbReference type="SAM" id="MobiDB-lite"/>
    </source>
</evidence>
<protein>
    <recommendedName>
        <fullName evidence="4">PE-PGRS family protein</fullName>
    </recommendedName>
</protein>
<evidence type="ECO:0000313" key="3">
    <source>
        <dbReference type="Proteomes" id="UP001055337"/>
    </source>
</evidence>
<sequence>MHTAIRPYATAGVAIFGAAAIAVTPISPISDPIHVAAQRISHADVGLVALVDPVTAYTNLVTHTVASLTGLANEIAADPLPILTAMLGNSLGNAQILGDAFNNAGVALSDQLKALPAALQTAITQLRNGQVSDAIVGVFSTGLGLVLGPALPLIGGVLPVIQNMVANVNDVVQNALPIAVASAALAPLYPINATVSAFAALAQNVVDSVSSRDFVSVVEDFVSAPAVLTDAFLNGFPGGPTGFADPAGGLLSGAAVGFGTVENLLQAAKAIATQLTRPGPPATFTLALPHLTPKASAAKATLAPVAEKSAAPSASRTSAGKSSTGHAKTPAKGKGKGTAGSKRAAKARG</sequence>
<dbReference type="RefSeq" id="WP_240176359.1">
    <property type="nucleotide sequence ID" value="NZ_CP092362.2"/>
</dbReference>
<evidence type="ECO:0008006" key="4">
    <source>
        <dbReference type="Google" id="ProtNLM"/>
    </source>
</evidence>
<feature type="region of interest" description="Disordered" evidence="1">
    <location>
        <begin position="302"/>
        <end position="349"/>
    </location>
</feature>
<accession>A0ABY3TI35</accession>
<organism evidence="2 3">
    <name type="scientific">Mycolicibacterium crocinum</name>
    <dbReference type="NCBI Taxonomy" id="388459"/>
    <lineage>
        <taxon>Bacteria</taxon>
        <taxon>Bacillati</taxon>
        <taxon>Actinomycetota</taxon>
        <taxon>Actinomycetes</taxon>
        <taxon>Mycobacteriales</taxon>
        <taxon>Mycobacteriaceae</taxon>
        <taxon>Mycolicibacterium</taxon>
    </lineage>
</organism>
<proteinExistence type="predicted"/>
<reference evidence="2" key="1">
    <citation type="submission" date="2022-08" db="EMBL/GenBank/DDBJ databases">
        <title>Whole genome sequencing of non-tuberculosis mycobacteria type-strains.</title>
        <authorList>
            <person name="Igarashi Y."/>
            <person name="Osugi A."/>
            <person name="Mitarai S."/>
        </authorList>
    </citation>
    <scope>NUCLEOTIDE SEQUENCE</scope>
    <source>
        <strain evidence="2">JCM 16369</strain>
    </source>
</reference>
<feature type="compositionally biased region" description="Polar residues" evidence="1">
    <location>
        <begin position="312"/>
        <end position="323"/>
    </location>
</feature>
<dbReference type="EMBL" id="CP092362">
    <property type="protein sequence ID" value="ULN39406.1"/>
    <property type="molecule type" value="Genomic_DNA"/>
</dbReference>
<dbReference type="Proteomes" id="UP001055337">
    <property type="component" value="Chromosome"/>
</dbReference>
<keyword evidence="3" id="KW-1185">Reference proteome</keyword>
<evidence type="ECO:0000313" key="2">
    <source>
        <dbReference type="EMBL" id="ULN39406.1"/>
    </source>
</evidence>
<name>A0ABY3TI35_9MYCO</name>
<gene>
    <name evidence="2" type="ORF">MI149_16750</name>
</gene>